<gene>
    <name evidence="1" type="ORF">C1645_732062</name>
</gene>
<dbReference type="STRING" id="658196.A0A397TN96"/>
<reference evidence="1 2" key="1">
    <citation type="submission" date="2018-06" db="EMBL/GenBank/DDBJ databases">
        <title>Comparative genomics reveals the genomic features of Rhizophagus irregularis, R. cerebriforme, R. diaphanum and Gigaspora rosea, and their symbiotic lifestyle signature.</title>
        <authorList>
            <person name="Morin E."/>
            <person name="San Clemente H."/>
            <person name="Chen E.C.H."/>
            <person name="De La Providencia I."/>
            <person name="Hainaut M."/>
            <person name="Kuo A."/>
            <person name="Kohler A."/>
            <person name="Murat C."/>
            <person name="Tang N."/>
            <person name="Roy S."/>
            <person name="Loubradou J."/>
            <person name="Henrissat B."/>
            <person name="Grigoriev I.V."/>
            <person name="Corradi N."/>
            <person name="Roux C."/>
            <person name="Martin F.M."/>
        </authorList>
    </citation>
    <scope>NUCLEOTIDE SEQUENCE [LARGE SCALE GENOMIC DNA]</scope>
    <source>
        <strain evidence="1 2">DAOM 227022</strain>
    </source>
</reference>
<evidence type="ECO:0000313" key="2">
    <source>
        <dbReference type="Proteomes" id="UP000265703"/>
    </source>
</evidence>
<dbReference type="EMBL" id="QKYT01000023">
    <property type="protein sequence ID" value="RIA97937.1"/>
    <property type="molecule type" value="Genomic_DNA"/>
</dbReference>
<proteinExistence type="predicted"/>
<name>A0A397TN96_9GLOM</name>
<dbReference type="OrthoDB" id="2315387at2759"/>
<dbReference type="AlphaFoldDB" id="A0A397TN96"/>
<accession>A0A397TN96</accession>
<protein>
    <submittedName>
        <fullName evidence="1">Uncharacterized protein</fullName>
    </submittedName>
</protein>
<comment type="caution">
    <text evidence="1">The sequence shown here is derived from an EMBL/GenBank/DDBJ whole genome shotgun (WGS) entry which is preliminary data.</text>
</comment>
<keyword evidence="2" id="KW-1185">Reference proteome</keyword>
<evidence type="ECO:0000313" key="1">
    <source>
        <dbReference type="EMBL" id="RIA97937.1"/>
    </source>
</evidence>
<dbReference type="Proteomes" id="UP000265703">
    <property type="component" value="Unassembled WGS sequence"/>
</dbReference>
<sequence length="288" mass="33092">MLNNKVLCICSKCKKKETDYIEDCDNCDENAEASTSATVKKMIVDLFNESNVNENEKYLLGNENLLEENNNLLLKNNNFSENENLYDSFDDNNTFETLQKGLYSSDDELSDDSINSIAGSNINDEIARGLHFLEIKVRQNITDAAFNELTTAANDGVEYYDSVTNENFLLKVMVLSWSGVIGRSILLDIKTTQFPKYFPVDIMHLFYENITLYMDFETNGIKFDHLLTSDGRVIGSEWICRNKNWAQINYNILIRLKVNKWAHIPSATPEFIVETFYAQICKFYEIGT</sequence>
<organism evidence="1 2">
    <name type="scientific">Glomus cerebriforme</name>
    <dbReference type="NCBI Taxonomy" id="658196"/>
    <lineage>
        <taxon>Eukaryota</taxon>
        <taxon>Fungi</taxon>
        <taxon>Fungi incertae sedis</taxon>
        <taxon>Mucoromycota</taxon>
        <taxon>Glomeromycotina</taxon>
        <taxon>Glomeromycetes</taxon>
        <taxon>Glomerales</taxon>
        <taxon>Glomeraceae</taxon>
        <taxon>Glomus</taxon>
    </lineage>
</organism>